<evidence type="ECO:0000313" key="2">
    <source>
        <dbReference type="EMBL" id="KAJ2777721.1"/>
    </source>
</evidence>
<dbReference type="OrthoDB" id="5582985at2759"/>
<feature type="chain" id="PRO_5040809626" evidence="1">
    <location>
        <begin position="19"/>
        <end position="94"/>
    </location>
</feature>
<comment type="caution">
    <text evidence="2">The sequence shown here is derived from an EMBL/GenBank/DDBJ whole genome shotgun (WGS) entry which is preliminary data.</text>
</comment>
<organism evidence="2 3">
    <name type="scientific">Coemansia interrupta</name>
    <dbReference type="NCBI Taxonomy" id="1126814"/>
    <lineage>
        <taxon>Eukaryota</taxon>
        <taxon>Fungi</taxon>
        <taxon>Fungi incertae sedis</taxon>
        <taxon>Zoopagomycota</taxon>
        <taxon>Kickxellomycotina</taxon>
        <taxon>Kickxellomycetes</taxon>
        <taxon>Kickxellales</taxon>
        <taxon>Kickxellaceae</taxon>
        <taxon>Coemansia</taxon>
    </lineage>
</organism>
<dbReference type="EMBL" id="JANBUM010000395">
    <property type="protein sequence ID" value="KAJ2777721.1"/>
    <property type="molecule type" value="Genomic_DNA"/>
</dbReference>
<dbReference type="AlphaFoldDB" id="A0A9W8LG26"/>
<name>A0A9W8LG26_9FUNG</name>
<proteinExistence type="predicted"/>
<reference evidence="2" key="1">
    <citation type="submission" date="2022-07" db="EMBL/GenBank/DDBJ databases">
        <title>Phylogenomic reconstructions and comparative analyses of Kickxellomycotina fungi.</title>
        <authorList>
            <person name="Reynolds N.K."/>
            <person name="Stajich J.E."/>
            <person name="Barry K."/>
            <person name="Grigoriev I.V."/>
            <person name="Crous P."/>
            <person name="Smith M.E."/>
        </authorList>
    </citation>
    <scope>NUCLEOTIDE SEQUENCE</scope>
    <source>
        <strain evidence="2">BCRC 34489</strain>
    </source>
</reference>
<evidence type="ECO:0000313" key="3">
    <source>
        <dbReference type="Proteomes" id="UP001140172"/>
    </source>
</evidence>
<evidence type="ECO:0000256" key="1">
    <source>
        <dbReference type="SAM" id="SignalP"/>
    </source>
</evidence>
<accession>A0A9W8LG26</accession>
<keyword evidence="3" id="KW-1185">Reference proteome</keyword>
<dbReference type="Proteomes" id="UP001140172">
    <property type="component" value="Unassembled WGS sequence"/>
</dbReference>
<sequence>MRLSSASALFLLAGSAFAAPQVLVNDLAFDPFTGSGSFLGMAGSVDAAGNSFLRVDQDTRVHGQNIANLNENSVTGQQGGPAVEANGAVVVVAN</sequence>
<protein>
    <submittedName>
        <fullName evidence="2">Uncharacterized protein</fullName>
    </submittedName>
</protein>
<gene>
    <name evidence="2" type="ORF">GGI15_004412</name>
</gene>
<feature type="signal peptide" evidence="1">
    <location>
        <begin position="1"/>
        <end position="18"/>
    </location>
</feature>
<keyword evidence="1" id="KW-0732">Signal</keyword>